<sequence>MILGNLKDHAFTFLGLHKASTTLKVTYKDRKNRQLPAQGHNFDFLDLPEVTEDPMGKRKRPEQQLLLKSQLLPHLRAQVKK</sequence>
<comment type="caution">
    <text evidence="1">The sequence shown here is derived from an EMBL/GenBank/DDBJ whole genome shotgun (WGS) entry which is preliminary data.</text>
</comment>
<proteinExistence type="predicted"/>
<protein>
    <submittedName>
        <fullName evidence="1">Uncharacterized protein</fullName>
    </submittedName>
</protein>
<organism evidence="1 2">
    <name type="scientific">Puccinia coronata f. sp. avenae</name>
    <dbReference type="NCBI Taxonomy" id="200324"/>
    <lineage>
        <taxon>Eukaryota</taxon>
        <taxon>Fungi</taxon>
        <taxon>Dikarya</taxon>
        <taxon>Basidiomycota</taxon>
        <taxon>Pucciniomycotina</taxon>
        <taxon>Pucciniomycetes</taxon>
        <taxon>Pucciniales</taxon>
        <taxon>Pucciniaceae</taxon>
        <taxon>Puccinia</taxon>
    </lineage>
</organism>
<accession>A0A2N5TMI8</accession>
<name>A0A2N5TMI8_9BASI</name>
<dbReference type="AlphaFoldDB" id="A0A2N5TMI8"/>
<evidence type="ECO:0000313" key="1">
    <source>
        <dbReference type="EMBL" id="PLW26628.1"/>
    </source>
</evidence>
<reference evidence="1 2" key="1">
    <citation type="submission" date="2017-11" db="EMBL/GenBank/DDBJ databases">
        <title>De novo assembly and phasing of dikaryotic genomes from two isolates of Puccinia coronata f. sp. avenae, the causal agent of oat crown rust.</title>
        <authorList>
            <person name="Miller M.E."/>
            <person name="Zhang Y."/>
            <person name="Omidvar V."/>
            <person name="Sperschneider J."/>
            <person name="Schwessinger B."/>
            <person name="Raley C."/>
            <person name="Palmer J.M."/>
            <person name="Garnica D."/>
            <person name="Upadhyaya N."/>
            <person name="Rathjen J."/>
            <person name="Taylor J.M."/>
            <person name="Park R.F."/>
            <person name="Dodds P.N."/>
            <person name="Hirsch C.D."/>
            <person name="Kianian S.F."/>
            <person name="Figueroa M."/>
        </authorList>
    </citation>
    <scope>NUCLEOTIDE SEQUENCE [LARGE SCALE GENOMIC DNA]</scope>
    <source>
        <strain evidence="1">12SD80</strain>
    </source>
</reference>
<dbReference type="Proteomes" id="UP000235392">
    <property type="component" value="Unassembled WGS sequence"/>
</dbReference>
<dbReference type="EMBL" id="PGCI01000451">
    <property type="protein sequence ID" value="PLW26628.1"/>
    <property type="molecule type" value="Genomic_DNA"/>
</dbReference>
<gene>
    <name evidence="1" type="ORF">PCASD_24659</name>
</gene>
<evidence type="ECO:0000313" key="2">
    <source>
        <dbReference type="Proteomes" id="UP000235392"/>
    </source>
</evidence>